<evidence type="ECO:0000259" key="1">
    <source>
        <dbReference type="Pfam" id="PF14397"/>
    </source>
</evidence>
<name>A0ABV5GYF3_9FLAO</name>
<dbReference type="InterPro" id="IPR039523">
    <property type="entry name" value="RimK-rel_E_lig_ATP-grasp"/>
</dbReference>
<dbReference type="EMBL" id="JBHMFA010000005">
    <property type="protein sequence ID" value="MFB9104657.1"/>
    <property type="molecule type" value="Genomic_DNA"/>
</dbReference>
<reference evidence="2 3" key="1">
    <citation type="submission" date="2024-09" db="EMBL/GenBank/DDBJ databases">
        <authorList>
            <person name="Sun Q."/>
            <person name="Mori K."/>
        </authorList>
    </citation>
    <scope>NUCLEOTIDE SEQUENCE [LARGE SCALE GENOMIC DNA]</scope>
    <source>
        <strain evidence="2 3">CECT 8300</strain>
    </source>
</reference>
<dbReference type="Gene3D" id="3.30.470.20">
    <property type="entry name" value="ATP-grasp fold, B domain"/>
    <property type="match status" value="1"/>
</dbReference>
<evidence type="ECO:0000313" key="3">
    <source>
        <dbReference type="Proteomes" id="UP001589590"/>
    </source>
</evidence>
<dbReference type="Pfam" id="PF14397">
    <property type="entry name" value="ATPgrasp_ST"/>
    <property type="match status" value="1"/>
</dbReference>
<comment type="caution">
    <text evidence="2">The sequence shown here is derived from an EMBL/GenBank/DDBJ whole genome shotgun (WGS) entry which is preliminary data.</text>
</comment>
<accession>A0ABV5GYF3</accession>
<sequence>MLHRIKHLSVFFKDPNKKPLLKIAKELVMFGVLKKSIPIDYFRKYLYRKGVSNYKNYLSIKEYYSLIHSPKMVFPEVSSILNNKLAFNNHCASLHLPTPRLLSYHFNTRWFYNNTVTSITSEADVLSFFHDVFKTLDADKLFLKPILGQGGDGCILLKKEYLETQIATNYNALITHSYIHQVYIEQHDAINRIYNKSVNTIRIDTYIDKHDTVQILGAFMRFGAGGNATDNVHNGGFYVSVNLNSGQLQGVGRQDIVKGGKEVTHHPDSNIKLDGFQIPYYKAAFELVKNATTGLPNRIVGWDIAITNNGPILVEGNTNPSLHVTDVASAGYLNNKYIQEALLEL</sequence>
<organism evidence="2 3">
    <name type="scientific">Algibacter miyuki</name>
    <dbReference type="NCBI Taxonomy" id="1306933"/>
    <lineage>
        <taxon>Bacteria</taxon>
        <taxon>Pseudomonadati</taxon>
        <taxon>Bacteroidota</taxon>
        <taxon>Flavobacteriia</taxon>
        <taxon>Flavobacteriales</taxon>
        <taxon>Flavobacteriaceae</taxon>
        <taxon>Algibacter</taxon>
    </lineage>
</organism>
<evidence type="ECO:0000313" key="2">
    <source>
        <dbReference type="EMBL" id="MFB9104657.1"/>
    </source>
</evidence>
<protein>
    <submittedName>
        <fullName evidence="2">Sugar-transfer associated ATP-grasp domain-containing protein</fullName>
    </submittedName>
</protein>
<gene>
    <name evidence="2" type="ORF">ACFFU1_07095</name>
</gene>
<dbReference type="Proteomes" id="UP001589590">
    <property type="component" value="Unassembled WGS sequence"/>
</dbReference>
<feature type="domain" description="Alpha-L-glutamate ligase-related protein ATP-grasp" evidence="1">
    <location>
        <begin position="76"/>
        <end position="332"/>
    </location>
</feature>
<proteinExistence type="predicted"/>
<dbReference type="SUPFAM" id="SSF56059">
    <property type="entry name" value="Glutathione synthetase ATP-binding domain-like"/>
    <property type="match status" value="1"/>
</dbReference>
<keyword evidence="3" id="KW-1185">Reference proteome</keyword>
<dbReference type="RefSeq" id="WP_290273589.1">
    <property type="nucleotide sequence ID" value="NZ_JAUFQP010000013.1"/>
</dbReference>